<gene>
    <name evidence="1" type="ORF">Q8814_20070</name>
</gene>
<evidence type="ECO:0000313" key="2">
    <source>
        <dbReference type="Proteomes" id="UP001331936"/>
    </source>
</evidence>
<keyword evidence="2" id="KW-1185">Reference proteome</keyword>
<comment type="caution">
    <text evidence="1">The sequence shown here is derived from an EMBL/GenBank/DDBJ whole genome shotgun (WGS) entry which is preliminary data.</text>
</comment>
<sequence length="153" mass="16524">MSAITEAVATGRTGDSAAARARLEDLWIEIGPLGDPLHRCALAHYLADLYDEAALALTWDIRALDAADALDDSRVREHHESLQIRGFYPSLHLNLADDYRRLGAFETADEHLTTAREYAGSLAGDGYGAGVLAGLENVAGAIAERSTRRLPTH</sequence>
<evidence type="ECO:0000313" key="1">
    <source>
        <dbReference type="EMBL" id="MEE2034385.1"/>
    </source>
</evidence>
<dbReference type="Proteomes" id="UP001331936">
    <property type="component" value="Unassembled WGS sequence"/>
</dbReference>
<accession>A0ABU7JWI3</accession>
<reference evidence="1 2" key="1">
    <citation type="submission" date="2023-08" db="EMBL/GenBank/DDBJ databases">
        <authorList>
            <person name="Girao M."/>
            <person name="Carvalho M.F."/>
        </authorList>
    </citation>
    <scope>NUCLEOTIDE SEQUENCE [LARGE SCALE GENOMIC DNA]</scope>
    <source>
        <strain evidence="1 2">CC-R104</strain>
    </source>
</reference>
<name>A0ABU7JWI3_9NOCA</name>
<protein>
    <recommendedName>
        <fullName evidence="3">Tetratricopeptide repeat protein</fullName>
    </recommendedName>
</protein>
<organism evidence="1 2">
    <name type="scientific">Rhodococcus chondri</name>
    <dbReference type="NCBI Taxonomy" id="3065941"/>
    <lineage>
        <taxon>Bacteria</taxon>
        <taxon>Bacillati</taxon>
        <taxon>Actinomycetota</taxon>
        <taxon>Actinomycetes</taxon>
        <taxon>Mycobacteriales</taxon>
        <taxon>Nocardiaceae</taxon>
        <taxon>Rhodococcus</taxon>
    </lineage>
</organism>
<dbReference type="EMBL" id="JAUZMZ010000142">
    <property type="protein sequence ID" value="MEE2034385.1"/>
    <property type="molecule type" value="Genomic_DNA"/>
</dbReference>
<proteinExistence type="predicted"/>
<evidence type="ECO:0008006" key="3">
    <source>
        <dbReference type="Google" id="ProtNLM"/>
    </source>
</evidence>
<dbReference type="RefSeq" id="WP_330153764.1">
    <property type="nucleotide sequence ID" value="NZ_JAUZMZ010000142.1"/>
</dbReference>